<dbReference type="SUPFAM" id="SSF53474">
    <property type="entry name" value="alpha/beta-Hydrolases"/>
    <property type="match status" value="1"/>
</dbReference>
<evidence type="ECO:0000313" key="1">
    <source>
        <dbReference type="EMBL" id="MEB3510389.1"/>
    </source>
</evidence>
<evidence type="ECO:0008006" key="3">
    <source>
        <dbReference type="Google" id="ProtNLM"/>
    </source>
</evidence>
<reference evidence="1 2" key="1">
    <citation type="submission" date="2023-12" db="EMBL/GenBank/DDBJ databases">
        <title>novel species in genus Nocarida.</title>
        <authorList>
            <person name="Li Z."/>
        </authorList>
    </citation>
    <scope>NUCLEOTIDE SEQUENCE [LARGE SCALE GENOMIC DNA]</scope>
    <source>
        <strain evidence="1 2">CDC186</strain>
    </source>
</reference>
<protein>
    <recommendedName>
        <fullName evidence="3">Alpha/beta hydrolase</fullName>
    </recommendedName>
</protein>
<organism evidence="1 2">
    <name type="scientific">Nocardia implantans</name>
    <dbReference type="NCBI Taxonomy" id="3108168"/>
    <lineage>
        <taxon>Bacteria</taxon>
        <taxon>Bacillati</taxon>
        <taxon>Actinomycetota</taxon>
        <taxon>Actinomycetes</taxon>
        <taxon>Mycobacteriales</taxon>
        <taxon>Nocardiaceae</taxon>
        <taxon>Nocardia</taxon>
    </lineage>
</organism>
<dbReference type="RefSeq" id="WP_195079356.1">
    <property type="nucleotide sequence ID" value="NZ_JAYESH010000003.1"/>
</dbReference>
<proteinExistence type="predicted"/>
<accession>A0ABU6ASD7</accession>
<dbReference type="Gene3D" id="3.40.50.1820">
    <property type="entry name" value="alpha/beta hydrolase"/>
    <property type="match status" value="1"/>
</dbReference>
<keyword evidence="2" id="KW-1185">Reference proteome</keyword>
<dbReference type="Proteomes" id="UP001348098">
    <property type="component" value="Unassembled WGS sequence"/>
</dbReference>
<comment type="caution">
    <text evidence="1">The sequence shown here is derived from an EMBL/GenBank/DDBJ whole genome shotgun (WGS) entry which is preliminary data.</text>
</comment>
<name>A0ABU6ASD7_9NOCA</name>
<evidence type="ECO:0000313" key="2">
    <source>
        <dbReference type="Proteomes" id="UP001348098"/>
    </source>
</evidence>
<dbReference type="EMBL" id="JAYKYQ010000003">
    <property type="protein sequence ID" value="MEB3510389.1"/>
    <property type="molecule type" value="Genomic_DNA"/>
</dbReference>
<gene>
    <name evidence="1" type="ORF">U3653_10200</name>
</gene>
<dbReference type="InterPro" id="IPR029058">
    <property type="entry name" value="AB_hydrolase_fold"/>
</dbReference>
<sequence length="89" mass="9578">MEHDRGLRLRYHEAGSGAPPVLLHGFGPGVSGRADFGANPPVPAERLRCLIVDQPGFGASGRPAVVPLWARLRGLRAETQILCGRDDRL</sequence>